<gene>
    <name evidence="2" type="ORF">DAT39_023280</name>
</gene>
<feature type="non-terminal residue" evidence="2">
    <location>
        <position position="1"/>
    </location>
</feature>
<dbReference type="OrthoDB" id="9940220at2759"/>
<feature type="non-terminal residue" evidence="2">
    <location>
        <position position="55"/>
    </location>
</feature>
<dbReference type="Proteomes" id="UP000727407">
    <property type="component" value="Unassembled WGS sequence"/>
</dbReference>
<protein>
    <recommendedName>
        <fullName evidence="1">Ig-like domain-containing protein</fullName>
    </recommendedName>
</protein>
<feature type="domain" description="Ig-like" evidence="1">
    <location>
        <begin position="2"/>
        <end position="55"/>
    </location>
</feature>
<name>A0A8J4TCC0_CLAMG</name>
<dbReference type="PROSITE" id="PS50835">
    <property type="entry name" value="IG_LIKE"/>
    <property type="match status" value="1"/>
</dbReference>
<evidence type="ECO:0000313" key="3">
    <source>
        <dbReference type="Proteomes" id="UP000727407"/>
    </source>
</evidence>
<dbReference type="InterPro" id="IPR007110">
    <property type="entry name" value="Ig-like_dom"/>
</dbReference>
<reference evidence="2" key="1">
    <citation type="submission" date="2020-07" db="EMBL/GenBank/DDBJ databases">
        <title>Clarias magur genome sequencing, assembly and annotation.</title>
        <authorList>
            <person name="Kushwaha B."/>
            <person name="Kumar R."/>
            <person name="Das P."/>
            <person name="Joshi C.G."/>
            <person name="Kumar D."/>
            <person name="Nagpure N.S."/>
            <person name="Pandey M."/>
            <person name="Agarwal S."/>
            <person name="Srivastava S."/>
            <person name="Singh M."/>
            <person name="Sahoo L."/>
            <person name="Jayasankar P."/>
            <person name="Meher P.K."/>
            <person name="Koringa P.G."/>
            <person name="Iquebal M.A."/>
            <person name="Das S.P."/>
            <person name="Bit A."/>
            <person name="Patnaik S."/>
            <person name="Patel N."/>
            <person name="Shah T.M."/>
            <person name="Hinsu A."/>
            <person name="Jena J.K."/>
        </authorList>
    </citation>
    <scope>NUCLEOTIDE SEQUENCE</scope>
    <source>
        <strain evidence="2">CIFAMagur01</strain>
        <tissue evidence="2">Testis</tissue>
    </source>
</reference>
<accession>A0A8J4TCC0</accession>
<dbReference type="AlphaFoldDB" id="A0A8J4TCC0"/>
<evidence type="ECO:0000313" key="2">
    <source>
        <dbReference type="EMBL" id="KAF5880218.1"/>
    </source>
</evidence>
<proteinExistence type="predicted"/>
<comment type="caution">
    <text evidence="2">The sequence shown here is derived from an EMBL/GenBank/DDBJ whole genome shotgun (WGS) entry which is preliminary data.</text>
</comment>
<dbReference type="InterPro" id="IPR036179">
    <property type="entry name" value="Ig-like_dom_sf"/>
</dbReference>
<evidence type="ECO:0000259" key="1">
    <source>
        <dbReference type="PROSITE" id="PS50835"/>
    </source>
</evidence>
<keyword evidence="3" id="KW-1185">Reference proteome</keyword>
<dbReference type="SUPFAM" id="SSF48726">
    <property type="entry name" value="Immunoglobulin"/>
    <property type="match status" value="1"/>
</dbReference>
<sequence length="55" mass="6031">LPSLNLQLINTDSSCVELICSLTGLSPQQVNFTWTTATQLLHHLETSSMKSTLTI</sequence>
<organism evidence="2 3">
    <name type="scientific">Clarias magur</name>
    <name type="common">Asian catfish</name>
    <name type="synonym">Macropteronotus magur</name>
    <dbReference type="NCBI Taxonomy" id="1594786"/>
    <lineage>
        <taxon>Eukaryota</taxon>
        <taxon>Metazoa</taxon>
        <taxon>Chordata</taxon>
        <taxon>Craniata</taxon>
        <taxon>Vertebrata</taxon>
        <taxon>Euteleostomi</taxon>
        <taxon>Actinopterygii</taxon>
        <taxon>Neopterygii</taxon>
        <taxon>Teleostei</taxon>
        <taxon>Ostariophysi</taxon>
        <taxon>Siluriformes</taxon>
        <taxon>Clariidae</taxon>
        <taxon>Clarias</taxon>
    </lineage>
</organism>
<dbReference type="EMBL" id="QNUK01001553">
    <property type="protein sequence ID" value="KAF5880218.1"/>
    <property type="molecule type" value="Genomic_DNA"/>
</dbReference>